<dbReference type="InterPro" id="IPR002933">
    <property type="entry name" value="Peptidase_M20"/>
</dbReference>
<accession>A0A644ZWC9</accession>
<dbReference type="PANTHER" id="PTHR11014">
    <property type="entry name" value="PEPTIDASE M20 FAMILY MEMBER"/>
    <property type="match status" value="1"/>
</dbReference>
<evidence type="ECO:0008006" key="2">
    <source>
        <dbReference type="Google" id="ProtNLM"/>
    </source>
</evidence>
<organism evidence="1">
    <name type="scientific">bioreactor metagenome</name>
    <dbReference type="NCBI Taxonomy" id="1076179"/>
    <lineage>
        <taxon>unclassified sequences</taxon>
        <taxon>metagenomes</taxon>
        <taxon>ecological metagenomes</taxon>
    </lineage>
</organism>
<dbReference type="EMBL" id="VSSQ01009918">
    <property type="protein sequence ID" value="MPM42943.1"/>
    <property type="molecule type" value="Genomic_DNA"/>
</dbReference>
<dbReference type="GO" id="GO:0016787">
    <property type="term" value="F:hydrolase activity"/>
    <property type="evidence" value="ECO:0007669"/>
    <property type="project" value="InterPro"/>
</dbReference>
<dbReference type="AlphaFoldDB" id="A0A644ZWC9"/>
<dbReference type="PANTHER" id="PTHR11014:SF63">
    <property type="entry name" value="METALLOPEPTIDASE, PUTATIVE (AFU_ORTHOLOGUE AFUA_6G09600)-RELATED"/>
    <property type="match status" value="1"/>
</dbReference>
<protein>
    <recommendedName>
        <fullName evidence="2">N-acetyldiaminopimelate deacetylase</fullName>
    </recommendedName>
</protein>
<dbReference type="InterPro" id="IPR017439">
    <property type="entry name" value="Amidohydrolase"/>
</dbReference>
<comment type="caution">
    <text evidence="1">The sequence shown here is derived from an EMBL/GenBank/DDBJ whole genome shotgun (WGS) entry which is preliminary data.</text>
</comment>
<dbReference type="SUPFAM" id="SSF53187">
    <property type="entry name" value="Zn-dependent exopeptidases"/>
    <property type="match status" value="1"/>
</dbReference>
<name>A0A644ZWC9_9ZZZZ</name>
<dbReference type="Pfam" id="PF01546">
    <property type="entry name" value="Peptidase_M20"/>
    <property type="match status" value="1"/>
</dbReference>
<proteinExistence type="predicted"/>
<evidence type="ECO:0000313" key="1">
    <source>
        <dbReference type="EMBL" id="MPM42943.1"/>
    </source>
</evidence>
<dbReference type="Gene3D" id="3.40.630.10">
    <property type="entry name" value="Zn peptidases"/>
    <property type="match status" value="1"/>
</dbReference>
<gene>
    <name evidence="1" type="ORF">SDC9_89615</name>
</gene>
<sequence>MEGYPSVVNDEALAEEAGRVIAARFGKEQMQPIGVIMPGEDFSYMLEGKPGFFVELGTRNPALLCDTPHHNTHYRMDEAALLYGVQYQYDIARALLDGTRRFWEGRA</sequence>
<reference evidence="1" key="1">
    <citation type="submission" date="2019-08" db="EMBL/GenBank/DDBJ databases">
        <authorList>
            <person name="Kucharzyk K."/>
            <person name="Murdoch R.W."/>
            <person name="Higgins S."/>
            <person name="Loffler F."/>
        </authorList>
    </citation>
    <scope>NUCLEOTIDE SEQUENCE</scope>
</reference>